<evidence type="ECO:0000313" key="3">
    <source>
        <dbReference type="Proteomes" id="UP000324222"/>
    </source>
</evidence>
<proteinExistence type="predicted"/>
<feature type="region of interest" description="Disordered" evidence="1">
    <location>
        <begin position="23"/>
        <end position="57"/>
    </location>
</feature>
<reference evidence="2 3" key="1">
    <citation type="submission" date="2019-05" db="EMBL/GenBank/DDBJ databases">
        <title>Another draft genome of Portunus trituberculatus and its Hox gene families provides insights of decapod evolution.</title>
        <authorList>
            <person name="Jeong J.-H."/>
            <person name="Song I."/>
            <person name="Kim S."/>
            <person name="Choi T."/>
            <person name="Kim D."/>
            <person name="Ryu S."/>
            <person name="Kim W."/>
        </authorList>
    </citation>
    <scope>NUCLEOTIDE SEQUENCE [LARGE SCALE GENOMIC DNA]</scope>
    <source>
        <tissue evidence="2">Muscle</tissue>
    </source>
</reference>
<feature type="compositionally biased region" description="Gly residues" evidence="1">
    <location>
        <begin position="25"/>
        <end position="40"/>
    </location>
</feature>
<keyword evidence="3" id="KW-1185">Reference proteome</keyword>
<gene>
    <name evidence="2" type="ORF">E2C01_084098</name>
</gene>
<feature type="compositionally biased region" description="Low complexity" evidence="1">
    <location>
        <begin position="47"/>
        <end position="57"/>
    </location>
</feature>
<protein>
    <submittedName>
        <fullName evidence="2">Uncharacterized protein</fullName>
    </submittedName>
</protein>
<evidence type="ECO:0000256" key="1">
    <source>
        <dbReference type="SAM" id="MobiDB-lite"/>
    </source>
</evidence>
<dbReference type="AlphaFoldDB" id="A0A5B7J3Z0"/>
<comment type="caution">
    <text evidence="2">The sequence shown here is derived from an EMBL/GenBank/DDBJ whole genome shotgun (WGS) entry which is preliminary data.</text>
</comment>
<organism evidence="2 3">
    <name type="scientific">Portunus trituberculatus</name>
    <name type="common">Swimming crab</name>
    <name type="synonym">Neptunus trituberculatus</name>
    <dbReference type="NCBI Taxonomy" id="210409"/>
    <lineage>
        <taxon>Eukaryota</taxon>
        <taxon>Metazoa</taxon>
        <taxon>Ecdysozoa</taxon>
        <taxon>Arthropoda</taxon>
        <taxon>Crustacea</taxon>
        <taxon>Multicrustacea</taxon>
        <taxon>Malacostraca</taxon>
        <taxon>Eumalacostraca</taxon>
        <taxon>Eucarida</taxon>
        <taxon>Decapoda</taxon>
        <taxon>Pleocyemata</taxon>
        <taxon>Brachyura</taxon>
        <taxon>Eubrachyura</taxon>
        <taxon>Portunoidea</taxon>
        <taxon>Portunidae</taxon>
        <taxon>Portuninae</taxon>
        <taxon>Portunus</taxon>
    </lineage>
</organism>
<name>A0A5B7J3Z0_PORTR</name>
<dbReference type="EMBL" id="VSRR010080106">
    <property type="protein sequence ID" value="MPC89163.1"/>
    <property type="molecule type" value="Genomic_DNA"/>
</dbReference>
<dbReference type="Proteomes" id="UP000324222">
    <property type="component" value="Unassembled WGS sequence"/>
</dbReference>
<sequence>MRFSCSTPATLLMWEVRYPAHVSHPGGGRKSGPRGGGGGHAVRLAGHTHTGTQGQGQVSQCVHSCAAPRPRW</sequence>
<accession>A0A5B7J3Z0</accession>
<evidence type="ECO:0000313" key="2">
    <source>
        <dbReference type="EMBL" id="MPC89163.1"/>
    </source>
</evidence>